<accession>A0A0D1I6U0</accession>
<gene>
    <name evidence="1" type="ORF">SC09_contig8orf00162</name>
</gene>
<proteinExistence type="predicted"/>
<reference evidence="1 2" key="1">
    <citation type="submission" date="2014-12" db="EMBL/GenBank/DDBJ databases">
        <title>Comparative genome analysis of Bacillus coagulans HM-08, Clostridium butyricum HM-68, Bacillus subtilis HM-66 and Bacillus licheniformis BL-09.</title>
        <authorList>
            <person name="Zhang H."/>
        </authorList>
    </citation>
    <scope>NUCLEOTIDE SEQUENCE [LARGE SCALE GENOMIC DNA]</scope>
    <source>
        <strain evidence="1 2">HM-66</strain>
    </source>
</reference>
<sequence length="98" mass="11730">MENKDENSTELTEDKARKIYEEFLRIIREIDVTIDSEGMLDEPIILSLRGEKLKEVYKVLFRDKFFIVSTHTQDFPRKFRADRLLKVSVHKEQEINVD</sequence>
<dbReference type="EMBL" id="JXBC01000014">
    <property type="protein sequence ID" value="KIU04503.1"/>
    <property type="molecule type" value="Genomic_DNA"/>
</dbReference>
<organism evidence="1 2">
    <name type="scientific">Bacillus subtilis</name>
    <dbReference type="NCBI Taxonomy" id="1423"/>
    <lineage>
        <taxon>Bacteria</taxon>
        <taxon>Bacillati</taxon>
        <taxon>Bacillota</taxon>
        <taxon>Bacilli</taxon>
        <taxon>Bacillales</taxon>
        <taxon>Bacillaceae</taxon>
        <taxon>Bacillus</taxon>
    </lineage>
</organism>
<evidence type="ECO:0000313" key="1">
    <source>
        <dbReference type="EMBL" id="KIU04503.1"/>
    </source>
</evidence>
<comment type="caution">
    <text evidence="1">The sequence shown here is derived from an EMBL/GenBank/DDBJ whole genome shotgun (WGS) entry which is preliminary data.</text>
</comment>
<protein>
    <submittedName>
        <fullName evidence="1">Uncharacterized protein</fullName>
    </submittedName>
</protein>
<evidence type="ECO:0000313" key="2">
    <source>
        <dbReference type="Proteomes" id="UP000032247"/>
    </source>
</evidence>
<name>A0A0D1I6U0_BACIU</name>
<dbReference type="AlphaFoldDB" id="A0A0D1I6U0"/>
<dbReference type="PATRIC" id="fig|1423.173.peg.4961"/>
<dbReference type="Proteomes" id="UP000032247">
    <property type="component" value="Unassembled WGS sequence"/>
</dbReference>
<dbReference type="RefSeq" id="WP_043859098.1">
    <property type="nucleotide sequence ID" value="NZ_CP089149.1"/>
</dbReference>